<comment type="caution">
    <text evidence="5">The sequence shown here is derived from an EMBL/GenBank/DDBJ whole genome shotgun (WGS) entry which is preliminary data.</text>
</comment>
<name>A0A929PW60_9SPHI</name>
<evidence type="ECO:0000256" key="3">
    <source>
        <dbReference type="ARBA" id="ARBA00023180"/>
    </source>
</evidence>
<evidence type="ECO:0000313" key="5">
    <source>
        <dbReference type="EMBL" id="MBE9660832.1"/>
    </source>
</evidence>
<proteinExistence type="predicted"/>
<dbReference type="Pfam" id="PF04577">
    <property type="entry name" value="Glyco_transf_61"/>
    <property type="match status" value="1"/>
</dbReference>
<protein>
    <submittedName>
        <fullName evidence="5">Glycosyltransferase family 61 protein</fullName>
    </submittedName>
</protein>
<dbReference type="GO" id="GO:0016757">
    <property type="term" value="F:glycosyltransferase activity"/>
    <property type="evidence" value="ECO:0007669"/>
    <property type="project" value="UniProtKB-KW"/>
</dbReference>
<dbReference type="InterPro" id="IPR049625">
    <property type="entry name" value="Glyco_transf_61_cat"/>
</dbReference>
<dbReference type="RefSeq" id="WP_194110022.1">
    <property type="nucleotide sequence ID" value="NZ_JADFFL010000001.1"/>
</dbReference>
<reference evidence="5" key="1">
    <citation type="submission" date="2020-10" db="EMBL/GenBank/DDBJ databases">
        <title>Mucilaginibacter mali sp. nov., isolated from rhizosphere soil of apple orchard.</title>
        <authorList>
            <person name="Lee J.-S."/>
            <person name="Kim H.S."/>
            <person name="Kim J.-S."/>
        </authorList>
    </citation>
    <scope>NUCLEOTIDE SEQUENCE</scope>
    <source>
        <strain evidence="5">KCTC 22746</strain>
    </source>
</reference>
<feature type="domain" description="Glycosyltransferase 61 catalytic" evidence="4">
    <location>
        <begin position="152"/>
        <end position="323"/>
    </location>
</feature>
<accession>A0A929PW60</accession>
<dbReference type="PANTHER" id="PTHR20961">
    <property type="entry name" value="GLYCOSYLTRANSFERASE"/>
    <property type="match status" value="1"/>
</dbReference>
<dbReference type="InterPro" id="IPR007657">
    <property type="entry name" value="Glycosyltransferase_61"/>
</dbReference>
<evidence type="ECO:0000256" key="2">
    <source>
        <dbReference type="ARBA" id="ARBA00022679"/>
    </source>
</evidence>
<evidence type="ECO:0000313" key="6">
    <source>
        <dbReference type="Proteomes" id="UP000622475"/>
    </source>
</evidence>
<dbReference type="Proteomes" id="UP000622475">
    <property type="component" value="Unassembled WGS sequence"/>
</dbReference>
<sequence>MSRIKDILKQFPFIYPSAIVKSCKDWIDRQNADAGVYKGLRGHQYRLVIPPEDHQFDLPDLQDGRDATKFNDNVFYSTPPAYLYSLKDVYLYKQMGLVLSNRNALFQEFTHHFGISSLSKFLRKNPFYTYATNIKRIAGTGAVLVSPESHNYYHWLSDVLPRIKLYQSVMGHIDHYCISAAVPEKFLAILPSFGIPMTKILLVNDQEKLHFNTLYVASLPGSEGRSPKWAVDHVRDKLIPLGTDPVIANKKIYFKRGPSGQRKLINEENIIGLLQQHGFDVIDPDDLSITEQINLMQHASVIVSVHGAALSNLLFANKGISVIEFFSTDYFRTDCYFTLSRMLALNYHYIKGNKPASANWGDIEVDETKLADMLTKIGIS</sequence>
<keyword evidence="2" id="KW-0808">Transferase</keyword>
<keyword evidence="1" id="KW-0328">Glycosyltransferase</keyword>
<keyword evidence="3" id="KW-0325">Glycoprotein</keyword>
<dbReference type="AlphaFoldDB" id="A0A929PW60"/>
<evidence type="ECO:0000256" key="1">
    <source>
        <dbReference type="ARBA" id="ARBA00022676"/>
    </source>
</evidence>
<evidence type="ECO:0000259" key="4">
    <source>
        <dbReference type="Pfam" id="PF04577"/>
    </source>
</evidence>
<organism evidence="5 6">
    <name type="scientific">Mucilaginibacter myungsuensis</name>
    <dbReference type="NCBI Taxonomy" id="649104"/>
    <lineage>
        <taxon>Bacteria</taxon>
        <taxon>Pseudomonadati</taxon>
        <taxon>Bacteroidota</taxon>
        <taxon>Sphingobacteriia</taxon>
        <taxon>Sphingobacteriales</taxon>
        <taxon>Sphingobacteriaceae</taxon>
        <taxon>Mucilaginibacter</taxon>
    </lineage>
</organism>
<keyword evidence="6" id="KW-1185">Reference proteome</keyword>
<gene>
    <name evidence="5" type="ORF">IRJ16_02970</name>
</gene>
<dbReference type="EMBL" id="JADFFL010000001">
    <property type="protein sequence ID" value="MBE9660832.1"/>
    <property type="molecule type" value="Genomic_DNA"/>
</dbReference>